<keyword evidence="2" id="KW-0812">Transmembrane</keyword>
<evidence type="ECO:0000256" key="1">
    <source>
        <dbReference type="SAM" id="MobiDB-lite"/>
    </source>
</evidence>
<feature type="transmembrane region" description="Helical" evidence="2">
    <location>
        <begin position="204"/>
        <end position="224"/>
    </location>
</feature>
<feature type="transmembrane region" description="Helical" evidence="2">
    <location>
        <begin position="34"/>
        <end position="58"/>
    </location>
</feature>
<evidence type="ECO:0000256" key="2">
    <source>
        <dbReference type="SAM" id="Phobius"/>
    </source>
</evidence>
<proteinExistence type="predicted"/>
<feature type="transmembrane region" description="Helical" evidence="2">
    <location>
        <begin position="107"/>
        <end position="128"/>
    </location>
</feature>
<comment type="caution">
    <text evidence="3">The sequence shown here is derived from an EMBL/GenBank/DDBJ whole genome shotgun (WGS) entry which is preliminary data.</text>
</comment>
<protein>
    <submittedName>
        <fullName evidence="3">PrsW family glutamic-type intramembrane protease</fullName>
        <ecNumber evidence="3">3.4.-.-</ecNumber>
    </submittedName>
</protein>
<dbReference type="GO" id="GO:0006508">
    <property type="term" value="P:proteolysis"/>
    <property type="evidence" value="ECO:0007669"/>
    <property type="project" value="UniProtKB-KW"/>
</dbReference>
<dbReference type="EMBL" id="JBBNFM010000001">
    <property type="protein sequence ID" value="MEQ2452972.1"/>
    <property type="molecule type" value="Genomic_DNA"/>
</dbReference>
<feature type="transmembrane region" description="Helical" evidence="2">
    <location>
        <begin position="70"/>
        <end position="95"/>
    </location>
</feature>
<feature type="transmembrane region" description="Helical" evidence="2">
    <location>
        <begin position="134"/>
        <end position="157"/>
    </location>
</feature>
<dbReference type="Pfam" id="PF13367">
    <property type="entry name" value="PrsW-protease"/>
    <property type="match status" value="1"/>
</dbReference>
<reference evidence="3 4" key="1">
    <citation type="submission" date="2024-04" db="EMBL/GenBank/DDBJ databases">
        <title>Human intestinal bacterial collection.</title>
        <authorList>
            <person name="Pauvert C."/>
            <person name="Hitch T.C.A."/>
            <person name="Clavel T."/>
        </authorList>
    </citation>
    <scope>NUCLEOTIDE SEQUENCE [LARGE SCALE GENOMIC DNA]</scope>
    <source>
        <strain evidence="3 4">CLA-AA-H141</strain>
    </source>
</reference>
<organism evidence="3 4">
    <name type="scientific">Coprococcus ammoniilyticus</name>
    <dbReference type="NCBI Taxonomy" id="2981785"/>
    <lineage>
        <taxon>Bacteria</taxon>
        <taxon>Bacillati</taxon>
        <taxon>Bacillota</taxon>
        <taxon>Clostridia</taxon>
        <taxon>Lachnospirales</taxon>
        <taxon>Lachnospiraceae</taxon>
        <taxon>Coprococcus</taxon>
    </lineage>
</organism>
<feature type="transmembrane region" description="Helical" evidence="2">
    <location>
        <begin position="169"/>
        <end position="189"/>
    </location>
</feature>
<dbReference type="GO" id="GO:0008233">
    <property type="term" value="F:peptidase activity"/>
    <property type="evidence" value="ECO:0007669"/>
    <property type="project" value="UniProtKB-KW"/>
</dbReference>
<gene>
    <name evidence="3" type="ORF">AAAT04_02765</name>
</gene>
<feature type="compositionally biased region" description="Polar residues" evidence="1">
    <location>
        <begin position="365"/>
        <end position="390"/>
    </location>
</feature>
<dbReference type="InterPro" id="IPR026898">
    <property type="entry name" value="PrsW"/>
</dbReference>
<keyword evidence="3" id="KW-0645">Protease</keyword>
<dbReference type="EC" id="3.4.-.-" evidence="3"/>
<evidence type="ECO:0000313" key="4">
    <source>
        <dbReference type="Proteomes" id="UP001482186"/>
    </source>
</evidence>
<dbReference type="Proteomes" id="UP001482186">
    <property type="component" value="Unassembled WGS sequence"/>
</dbReference>
<feature type="region of interest" description="Disordered" evidence="1">
    <location>
        <begin position="365"/>
        <end position="404"/>
    </location>
</feature>
<name>A0ABV1EEH2_9FIRM</name>
<dbReference type="RefSeq" id="WP_349115698.1">
    <property type="nucleotide sequence ID" value="NZ_JBBNFM010000001.1"/>
</dbReference>
<dbReference type="PANTHER" id="PTHR36844">
    <property type="entry name" value="PROTEASE PRSW"/>
    <property type="match status" value="1"/>
</dbReference>
<evidence type="ECO:0000313" key="3">
    <source>
        <dbReference type="EMBL" id="MEQ2452972.1"/>
    </source>
</evidence>
<keyword evidence="3" id="KW-0378">Hydrolase</keyword>
<sequence>MSRILIIIAVLPALILLGFIYMRDRKEKPPVKLMVLLLALGAGTIIPAAIAEFIGQLIVAQTDTDHQTMLLVLCFLVIGIVEELGKYLVTVCTTWKSREFQHSYDGVIYMVCASLGFAILENILYVASGGIGTGILRAFTAIPLHCTVGVIMGALYAKGREAAYAGDRAGMIGFMAWAYIVPVFIHGLYDYLVMAASYGYISEAWVFLILGVMYVLSIFLIFYCSAHDRRIDGRPETADYGMYRMDFRRPGRGYYYPDQPDYRAGYPGYPGGDAYGQAGGYMQNTNYTPYNGGYTQGMNANAGQSAYGTNSGYEVKDDYNRGSAYPTNMEYMQNTGYNPQNGYTVNRAYMQNGGYMGNVTYPQTGVNPYRQQENPGSQNYSQSYTSNGTGTDYGMTGYNGQGQK</sequence>
<feature type="transmembrane region" description="Helical" evidence="2">
    <location>
        <begin position="6"/>
        <end position="22"/>
    </location>
</feature>
<keyword evidence="2" id="KW-0472">Membrane</keyword>
<keyword evidence="4" id="KW-1185">Reference proteome</keyword>
<accession>A0ABV1EEH2</accession>
<keyword evidence="2" id="KW-1133">Transmembrane helix</keyword>
<dbReference type="PANTHER" id="PTHR36844:SF1">
    <property type="entry name" value="PROTEASE PRSW"/>
    <property type="match status" value="1"/>
</dbReference>